<evidence type="ECO:0000256" key="1">
    <source>
        <dbReference type="SAM" id="SignalP"/>
    </source>
</evidence>
<keyword evidence="1" id="KW-0732">Signal</keyword>
<reference evidence="2" key="1">
    <citation type="submission" date="2018-01" db="EMBL/GenBank/DDBJ databases">
        <title>An insight into the sialome of Amazonian anophelines.</title>
        <authorList>
            <person name="Ribeiro J.M."/>
            <person name="Scarpassa V."/>
            <person name="Calvo E."/>
        </authorList>
    </citation>
    <scope>NUCLEOTIDE SEQUENCE</scope>
</reference>
<organism evidence="2">
    <name type="scientific">Anopheles darlingi</name>
    <name type="common">Mosquito</name>
    <dbReference type="NCBI Taxonomy" id="43151"/>
    <lineage>
        <taxon>Eukaryota</taxon>
        <taxon>Metazoa</taxon>
        <taxon>Ecdysozoa</taxon>
        <taxon>Arthropoda</taxon>
        <taxon>Hexapoda</taxon>
        <taxon>Insecta</taxon>
        <taxon>Pterygota</taxon>
        <taxon>Neoptera</taxon>
        <taxon>Endopterygota</taxon>
        <taxon>Diptera</taxon>
        <taxon>Nematocera</taxon>
        <taxon>Culicoidea</taxon>
        <taxon>Culicidae</taxon>
        <taxon>Anophelinae</taxon>
        <taxon>Anopheles</taxon>
    </lineage>
</organism>
<name>A0A2M4DKT8_ANODA</name>
<accession>A0A2M4DKT8</accession>
<sequence>MIELLVRNKTILLMCLCPSTNAEWGQTDYCNHPKWWRMICAPITFFASRHNRYAIKQNAVEALSPGKS</sequence>
<dbReference type="EMBL" id="GGFL01013976">
    <property type="protein sequence ID" value="MBW78154.1"/>
    <property type="molecule type" value="Transcribed_RNA"/>
</dbReference>
<evidence type="ECO:0000313" key="2">
    <source>
        <dbReference type="EMBL" id="MBW78154.1"/>
    </source>
</evidence>
<protein>
    <submittedName>
        <fullName evidence="2">Putative secreted protein</fullName>
    </submittedName>
</protein>
<proteinExistence type="predicted"/>
<dbReference type="AlphaFoldDB" id="A0A2M4DKT8"/>
<feature type="signal peptide" evidence="1">
    <location>
        <begin position="1"/>
        <end position="22"/>
    </location>
</feature>
<feature type="chain" id="PRO_5014811640" evidence="1">
    <location>
        <begin position="23"/>
        <end position="68"/>
    </location>
</feature>